<evidence type="ECO:0000313" key="2">
    <source>
        <dbReference type="Proteomes" id="UP000315385"/>
    </source>
</evidence>
<protein>
    <submittedName>
        <fullName evidence="1">Uncharacterized protein</fullName>
    </submittedName>
</protein>
<dbReference type="InterPro" id="IPR055533">
    <property type="entry name" value="DUF7109"/>
</dbReference>
<proteinExistence type="predicted"/>
<comment type="caution">
    <text evidence="1">The sequence shown here is derived from an EMBL/GenBank/DDBJ whole genome shotgun (WGS) entry which is preliminary data.</text>
</comment>
<dbReference type="OrthoDB" id="214610at2157"/>
<dbReference type="Proteomes" id="UP000315385">
    <property type="component" value="Unassembled WGS sequence"/>
</dbReference>
<reference evidence="1 2" key="1">
    <citation type="submission" date="2019-02" db="EMBL/GenBank/DDBJ databases">
        <title>Halonotius sp. a new haloqrchaeon isolated from saline water.</title>
        <authorList>
            <person name="Duran-Viseras A."/>
            <person name="Sanchez-Porro C."/>
            <person name="Ventosa A."/>
        </authorList>
    </citation>
    <scope>NUCLEOTIDE SEQUENCE [LARGE SCALE GENOMIC DNA]</scope>
    <source>
        <strain evidence="1 2">F9-27</strain>
    </source>
</reference>
<name>A0A544QLJ0_9EURY</name>
<evidence type="ECO:0000313" key="1">
    <source>
        <dbReference type="EMBL" id="TQQ79464.1"/>
    </source>
</evidence>
<dbReference type="AlphaFoldDB" id="A0A544QLJ0"/>
<gene>
    <name evidence="1" type="ORF">EWF95_10615</name>
</gene>
<sequence length="169" mass="17895">MSATGDELAGIVDLFGALTRAELADALTELAFKQGSEVDDAAVTDAIETAISEYVLVEYEPEASGNDDNDASDAAAESLLTIGPAAFPMLPPNAEDLPHILDYEKRAVDRDRLAEQVRTRLKAEADEAVAADDADRAAALLDVSYDLEAWADIETEGVRASLSAALPQD</sequence>
<dbReference type="RefSeq" id="WP_142444054.1">
    <property type="nucleotide sequence ID" value="NZ_SESI01000003.1"/>
</dbReference>
<organism evidence="1 2">
    <name type="scientific">Halonotius roseus</name>
    <dbReference type="NCBI Taxonomy" id="2511997"/>
    <lineage>
        <taxon>Archaea</taxon>
        <taxon>Methanobacteriati</taxon>
        <taxon>Methanobacteriota</taxon>
        <taxon>Stenosarchaea group</taxon>
        <taxon>Halobacteria</taxon>
        <taxon>Halobacteriales</taxon>
        <taxon>Haloferacaceae</taxon>
        <taxon>Halonotius</taxon>
    </lineage>
</organism>
<dbReference type="Pfam" id="PF23421">
    <property type="entry name" value="DUF7109"/>
    <property type="match status" value="1"/>
</dbReference>
<dbReference type="EMBL" id="SESI01000003">
    <property type="protein sequence ID" value="TQQ79464.1"/>
    <property type="molecule type" value="Genomic_DNA"/>
</dbReference>
<keyword evidence="2" id="KW-1185">Reference proteome</keyword>
<accession>A0A544QLJ0</accession>